<evidence type="ECO:0000313" key="9">
    <source>
        <dbReference type="Proteomes" id="UP000586918"/>
    </source>
</evidence>
<dbReference type="InterPro" id="IPR002888">
    <property type="entry name" value="2Fe-2S-bd"/>
</dbReference>
<dbReference type="GO" id="GO:0016491">
    <property type="term" value="F:oxidoreductase activity"/>
    <property type="evidence" value="ECO:0007669"/>
    <property type="project" value="UniProtKB-KW"/>
</dbReference>
<dbReference type="PROSITE" id="PS51085">
    <property type="entry name" value="2FE2S_FER_2"/>
    <property type="match status" value="1"/>
</dbReference>
<protein>
    <submittedName>
        <fullName evidence="8">(2Fe-2S)-binding protein</fullName>
    </submittedName>
</protein>
<dbReference type="PANTHER" id="PTHR44379:SF5">
    <property type="entry name" value="OXIDOREDUCTASE WITH IRON-SULFUR SUBUNIT"/>
    <property type="match status" value="1"/>
</dbReference>
<gene>
    <name evidence="8" type="ORF">HF519_19985</name>
</gene>
<dbReference type="InterPro" id="IPR001041">
    <property type="entry name" value="2Fe-2S_ferredoxin-type"/>
</dbReference>
<name>A0A848DM11_9PSEU</name>
<dbReference type="Gene3D" id="1.10.150.120">
    <property type="entry name" value="[2Fe-2S]-binding domain"/>
    <property type="match status" value="1"/>
</dbReference>
<evidence type="ECO:0000256" key="2">
    <source>
        <dbReference type="ARBA" id="ARBA00022723"/>
    </source>
</evidence>
<accession>A0A848DM11</accession>
<dbReference type="PANTHER" id="PTHR44379">
    <property type="entry name" value="OXIDOREDUCTASE WITH IRON-SULFUR SUBUNIT"/>
    <property type="match status" value="1"/>
</dbReference>
<keyword evidence="4" id="KW-0408">Iron</keyword>
<dbReference type="InterPro" id="IPR051452">
    <property type="entry name" value="Diverse_Oxidoreductases"/>
</dbReference>
<evidence type="ECO:0000256" key="3">
    <source>
        <dbReference type="ARBA" id="ARBA00023002"/>
    </source>
</evidence>
<dbReference type="GO" id="GO:0046872">
    <property type="term" value="F:metal ion binding"/>
    <property type="evidence" value="ECO:0007669"/>
    <property type="project" value="UniProtKB-KW"/>
</dbReference>
<comment type="caution">
    <text evidence="8">The sequence shown here is derived from an EMBL/GenBank/DDBJ whole genome shotgun (WGS) entry which is preliminary data.</text>
</comment>
<sequence length="162" mass="17120">MRYPLNVTVNGLRASADVEPHRSLLSVLREEIGLTGPKEGCDDSECGACMVLLDGEPVNACSYLALQTDGRAVTTVEGVAPADGLHPIQRELLAAGGVQCGFCTPGIVMSAKALLDRNPDCDEDDVRHALAGNLCRCTGYQKIIAAVLRAARQPEHGPADRP</sequence>
<comment type="pathway">
    <text evidence="6">Alkaloid degradation; nicotine degradation.</text>
</comment>
<keyword evidence="2" id="KW-0479">Metal-binding</keyword>
<keyword evidence="5" id="KW-0411">Iron-sulfur</keyword>
<evidence type="ECO:0000256" key="5">
    <source>
        <dbReference type="ARBA" id="ARBA00023014"/>
    </source>
</evidence>
<keyword evidence="3" id="KW-0560">Oxidoreductase</keyword>
<organism evidence="8 9">
    <name type="scientific">Pseudonocardia bannensis</name>
    <dbReference type="NCBI Taxonomy" id="630973"/>
    <lineage>
        <taxon>Bacteria</taxon>
        <taxon>Bacillati</taxon>
        <taxon>Actinomycetota</taxon>
        <taxon>Actinomycetes</taxon>
        <taxon>Pseudonocardiales</taxon>
        <taxon>Pseudonocardiaceae</taxon>
        <taxon>Pseudonocardia</taxon>
    </lineage>
</organism>
<dbReference type="SUPFAM" id="SSF47741">
    <property type="entry name" value="CO dehydrogenase ISP C-domain like"/>
    <property type="match status" value="1"/>
</dbReference>
<feature type="domain" description="2Fe-2S ferredoxin-type" evidence="7">
    <location>
        <begin position="3"/>
        <end position="79"/>
    </location>
</feature>
<dbReference type="Gene3D" id="3.10.20.30">
    <property type="match status" value="1"/>
</dbReference>
<dbReference type="FunFam" id="3.10.20.30:FF:000020">
    <property type="entry name" value="Xanthine dehydrogenase iron-sulfur subunit"/>
    <property type="match status" value="1"/>
</dbReference>
<dbReference type="Proteomes" id="UP000586918">
    <property type="component" value="Unassembled WGS sequence"/>
</dbReference>
<dbReference type="GO" id="GO:0051537">
    <property type="term" value="F:2 iron, 2 sulfur cluster binding"/>
    <property type="evidence" value="ECO:0007669"/>
    <property type="project" value="UniProtKB-KW"/>
</dbReference>
<dbReference type="RefSeq" id="WP_169414505.1">
    <property type="nucleotide sequence ID" value="NZ_JAAXKZ010000083.1"/>
</dbReference>
<dbReference type="EMBL" id="JAAXKZ010000083">
    <property type="protein sequence ID" value="NMH93810.1"/>
    <property type="molecule type" value="Genomic_DNA"/>
</dbReference>
<dbReference type="AlphaFoldDB" id="A0A848DM11"/>
<evidence type="ECO:0000259" key="7">
    <source>
        <dbReference type="PROSITE" id="PS51085"/>
    </source>
</evidence>
<evidence type="ECO:0000256" key="1">
    <source>
        <dbReference type="ARBA" id="ARBA00022714"/>
    </source>
</evidence>
<dbReference type="SUPFAM" id="SSF54292">
    <property type="entry name" value="2Fe-2S ferredoxin-like"/>
    <property type="match status" value="1"/>
</dbReference>
<keyword evidence="1" id="KW-0001">2Fe-2S</keyword>
<reference evidence="8 9" key="1">
    <citation type="submission" date="2020-04" db="EMBL/GenBank/DDBJ databases">
        <authorList>
            <person name="Klaysubun C."/>
            <person name="Duangmal K."/>
            <person name="Lipun K."/>
        </authorList>
    </citation>
    <scope>NUCLEOTIDE SEQUENCE [LARGE SCALE GENOMIC DNA]</scope>
    <source>
        <strain evidence="8 9">DSM 45300</strain>
    </source>
</reference>
<evidence type="ECO:0000256" key="6">
    <source>
        <dbReference type="ARBA" id="ARBA00060707"/>
    </source>
</evidence>
<dbReference type="Pfam" id="PF00111">
    <property type="entry name" value="Fer2"/>
    <property type="match status" value="1"/>
</dbReference>
<evidence type="ECO:0000313" key="8">
    <source>
        <dbReference type="EMBL" id="NMH93810.1"/>
    </source>
</evidence>
<dbReference type="CDD" id="cd00207">
    <property type="entry name" value="fer2"/>
    <property type="match status" value="1"/>
</dbReference>
<dbReference type="InterPro" id="IPR012675">
    <property type="entry name" value="Beta-grasp_dom_sf"/>
</dbReference>
<proteinExistence type="predicted"/>
<evidence type="ECO:0000256" key="4">
    <source>
        <dbReference type="ARBA" id="ARBA00023004"/>
    </source>
</evidence>
<keyword evidence="9" id="KW-1185">Reference proteome</keyword>
<dbReference type="InterPro" id="IPR036010">
    <property type="entry name" value="2Fe-2S_ferredoxin-like_sf"/>
</dbReference>
<dbReference type="InterPro" id="IPR036884">
    <property type="entry name" value="2Fe-2S-bd_dom_sf"/>
</dbReference>
<dbReference type="Pfam" id="PF01799">
    <property type="entry name" value="Fer2_2"/>
    <property type="match status" value="1"/>
</dbReference>